<keyword evidence="3" id="KW-0472">Membrane</keyword>
<evidence type="ECO:0000256" key="2">
    <source>
        <dbReference type="SAM" id="MobiDB-lite"/>
    </source>
</evidence>
<feature type="coiled-coil region" evidence="1">
    <location>
        <begin position="179"/>
        <end position="213"/>
    </location>
</feature>
<keyword evidence="1" id="KW-0175">Coiled coil</keyword>
<gene>
    <name evidence="4" type="ORF">BASA50_008531</name>
</gene>
<evidence type="ECO:0000313" key="5">
    <source>
        <dbReference type="Proteomes" id="UP001648503"/>
    </source>
</evidence>
<keyword evidence="3" id="KW-0812">Transmembrane</keyword>
<keyword evidence="5" id="KW-1185">Reference proteome</keyword>
<dbReference type="Proteomes" id="UP001648503">
    <property type="component" value="Unassembled WGS sequence"/>
</dbReference>
<feature type="transmembrane region" description="Helical" evidence="3">
    <location>
        <begin position="33"/>
        <end position="50"/>
    </location>
</feature>
<reference evidence="4 5" key="1">
    <citation type="submission" date="2021-02" db="EMBL/GenBank/DDBJ databases">
        <title>Variation within the Batrachochytrium salamandrivorans European outbreak.</title>
        <authorList>
            <person name="Kelly M."/>
            <person name="Pasmans F."/>
            <person name="Shea T.P."/>
            <person name="Munoz J.F."/>
            <person name="Carranza S."/>
            <person name="Cuomo C.A."/>
            <person name="Martel A."/>
        </authorList>
    </citation>
    <scope>NUCLEOTIDE SEQUENCE [LARGE SCALE GENOMIC DNA]</scope>
    <source>
        <strain evidence="4 5">AMFP18/2</strain>
    </source>
</reference>
<evidence type="ECO:0000256" key="1">
    <source>
        <dbReference type="SAM" id="Coils"/>
    </source>
</evidence>
<dbReference type="EMBL" id="JAFCIX010000401">
    <property type="protein sequence ID" value="KAH6591712.1"/>
    <property type="molecule type" value="Genomic_DNA"/>
</dbReference>
<name>A0ABQ8F514_9FUNG</name>
<proteinExistence type="predicted"/>
<accession>A0ABQ8F514</accession>
<evidence type="ECO:0000256" key="3">
    <source>
        <dbReference type="SAM" id="Phobius"/>
    </source>
</evidence>
<protein>
    <submittedName>
        <fullName evidence="4">Uncharacterized protein</fullName>
    </submittedName>
</protein>
<organism evidence="4 5">
    <name type="scientific">Batrachochytrium salamandrivorans</name>
    <dbReference type="NCBI Taxonomy" id="1357716"/>
    <lineage>
        <taxon>Eukaryota</taxon>
        <taxon>Fungi</taxon>
        <taxon>Fungi incertae sedis</taxon>
        <taxon>Chytridiomycota</taxon>
        <taxon>Chytridiomycota incertae sedis</taxon>
        <taxon>Chytridiomycetes</taxon>
        <taxon>Rhizophydiales</taxon>
        <taxon>Rhizophydiales incertae sedis</taxon>
        <taxon>Batrachochytrium</taxon>
    </lineage>
</organism>
<comment type="caution">
    <text evidence="4">The sequence shown here is derived from an EMBL/GenBank/DDBJ whole genome shotgun (WGS) entry which is preliminary data.</text>
</comment>
<evidence type="ECO:0000313" key="4">
    <source>
        <dbReference type="EMBL" id="KAH6591712.1"/>
    </source>
</evidence>
<feature type="region of interest" description="Disordered" evidence="2">
    <location>
        <begin position="129"/>
        <end position="154"/>
    </location>
</feature>
<sequence length="296" mass="33156">MTRIDVYTPKKPSYIIPLFHHRRTRLATKNKSRVVYLAILCVGTLLWTIVCHKSPSLLDHFHQPVQDPSKETSDFIETSAILPRRTELLGHLQNYEARSPAGMALSWEKDLDITEAYVNRFRADAPPGTPIDTLYIPGSDPSKRGRNGGSASRFDQSVTDAALAGLGERIQPPPPTAAQLEKARQIEKQQHRMEQLEHEQIQQQKEYSRLRNMSFKGPAGSTERTQPHGRILHLDDIESSVAAWGMTPQDQAETDKVNAANSLIDALAQLTFEGPAELERASEITKQEPVRGKRPA</sequence>
<keyword evidence="3" id="KW-1133">Transmembrane helix</keyword>